<dbReference type="Pfam" id="PF00271">
    <property type="entry name" value="Helicase_C"/>
    <property type="match status" value="1"/>
</dbReference>
<dbReference type="PROSITE" id="PS51194">
    <property type="entry name" value="HELICASE_CTER"/>
    <property type="match status" value="1"/>
</dbReference>
<evidence type="ECO:0000256" key="13">
    <source>
        <dbReference type="HAMAP-Rule" id="MF_00969"/>
    </source>
</evidence>
<comment type="function">
    <text evidence="13">Couples transcription and DNA repair by recognizing RNA polymerase (RNAP) stalled at DNA lesions. Mediates ATP-dependent release of RNAP and its truncated transcript from the DNA, and recruitment of nucleotide excision repair machinery to the damaged site.</text>
</comment>
<dbReference type="EC" id="3.6.4.-" evidence="13"/>
<dbReference type="Pfam" id="PF17757">
    <property type="entry name" value="UvrB_inter"/>
    <property type="match status" value="1"/>
</dbReference>
<dbReference type="SMART" id="SM00982">
    <property type="entry name" value="TRCF"/>
    <property type="match status" value="1"/>
</dbReference>
<dbReference type="EMBL" id="CP048685">
    <property type="protein sequence ID" value="QPJ63451.1"/>
    <property type="molecule type" value="Genomic_DNA"/>
</dbReference>
<gene>
    <name evidence="13 16" type="primary">mfd</name>
    <name evidence="16" type="ORF">G3M70_16855</name>
</gene>
<dbReference type="InterPro" id="IPR037235">
    <property type="entry name" value="TRCF-like_C_D7"/>
</dbReference>
<evidence type="ECO:0000256" key="6">
    <source>
        <dbReference type="ARBA" id="ARBA00022806"/>
    </source>
</evidence>
<keyword evidence="8 13" id="KW-0238">DNA-binding</keyword>
<evidence type="ECO:0000259" key="14">
    <source>
        <dbReference type="PROSITE" id="PS51192"/>
    </source>
</evidence>
<keyword evidence="3 13" id="KW-0547">Nucleotide-binding</keyword>
<dbReference type="GO" id="GO:0016787">
    <property type="term" value="F:hydrolase activity"/>
    <property type="evidence" value="ECO:0007669"/>
    <property type="project" value="UniProtKB-KW"/>
</dbReference>
<proteinExistence type="inferred from homology"/>
<dbReference type="KEGG" id="nli:G3M70_16855"/>
<evidence type="ECO:0000256" key="4">
    <source>
        <dbReference type="ARBA" id="ARBA00022763"/>
    </source>
</evidence>
<dbReference type="InterPro" id="IPR003711">
    <property type="entry name" value="CarD-like/TRCF_RID"/>
</dbReference>
<organism evidence="16 17">
    <name type="scientific">Candidatus Nitronauta litoralis</name>
    <dbReference type="NCBI Taxonomy" id="2705533"/>
    <lineage>
        <taxon>Bacteria</taxon>
        <taxon>Pseudomonadati</taxon>
        <taxon>Nitrospinota/Tectimicrobiota group</taxon>
        <taxon>Nitrospinota</taxon>
        <taxon>Nitrospinia</taxon>
        <taxon>Nitrospinales</taxon>
        <taxon>Nitrospinaceae</taxon>
        <taxon>Candidatus Nitronauta</taxon>
    </lineage>
</organism>
<evidence type="ECO:0000256" key="5">
    <source>
        <dbReference type="ARBA" id="ARBA00022801"/>
    </source>
</evidence>
<evidence type="ECO:0000256" key="11">
    <source>
        <dbReference type="ARBA" id="ARBA00061399"/>
    </source>
</evidence>
<feature type="domain" description="Helicase C-terminal" evidence="15">
    <location>
        <begin position="793"/>
        <end position="954"/>
    </location>
</feature>
<dbReference type="PANTHER" id="PTHR47964:SF1">
    <property type="entry name" value="ATP-DEPENDENT DNA HELICASE HOMOLOG RECG, CHLOROPLASTIC"/>
    <property type="match status" value="1"/>
</dbReference>
<dbReference type="CDD" id="cd17991">
    <property type="entry name" value="DEXHc_TRCF"/>
    <property type="match status" value="1"/>
</dbReference>
<dbReference type="GO" id="GO:0000716">
    <property type="term" value="P:transcription-coupled nucleotide-excision repair, DNA damage recognition"/>
    <property type="evidence" value="ECO:0007669"/>
    <property type="project" value="UniProtKB-UniRule"/>
</dbReference>
<dbReference type="InterPro" id="IPR005118">
    <property type="entry name" value="TRCF_C"/>
</dbReference>
<dbReference type="HAMAP" id="MF_00969">
    <property type="entry name" value="TRCF"/>
    <property type="match status" value="1"/>
</dbReference>
<evidence type="ECO:0000256" key="8">
    <source>
        <dbReference type="ARBA" id="ARBA00023125"/>
    </source>
</evidence>
<evidence type="ECO:0000256" key="1">
    <source>
        <dbReference type="ARBA" id="ARBA00004496"/>
    </source>
</evidence>
<dbReference type="Pfam" id="PF03461">
    <property type="entry name" value="TRCF"/>
    <property type="match status" value="1"/>
</dbReference>
<dbReference type="SMART" id="SM00490">
    <property type="entry name" value="HELICc"/>
    <property type="match status" value="1"/>
</dbReference>
<evidence type="ECO:0000313" key="16">
    <source>
        <dbReference type="EMBL" id="QPJ63451.1"/>
    </source>
</evidence>
<dbReference type="SMART" id="SM01058">
    <property type="entry name" value="CarD_TRCF"/>
    <property type="match status" value="1"/>
</dbReference>
<comment type="similarity">
    <text evidence="10 13">In the N-terminal section; belongs to the UvrB family.</text>
</comment>
<dbReference type="Gene3D" id="3.40.50.300">
    <property type="entry name" value="P-loop containing nucleotide triphosphate hydrolases"/>
    <property type="match status" value="2"/>
</dbReference>
<evidence type="ECO:0000256" key="12">
    <source>
        <dbReference type="ARBA" id="ARBA00070128"/>
    </source>
</evidence>
<dbReference type="SUPFAM" id="SSF52540">
    <property type="entry name" value="P-loop containing nucleoside triphosphate hydrolases"/>
    <property type="match status" value="4"/>
</dbReference>
<dbReference type="PANTHER" id="PTHR47964">
    <property type="entry name" value="ATP-DEPENDENT DNA HELICASE HOMOLOG RECG, CHLOROPLASTIC"/>
    <property type="match status" value="1"/>
</dbReference>
<evidence type="ECO:0000259" key="15">
    <source>
        <dbReference type="PROSITE" id="PS51194"/>
    </source>
</evidence>
<evidence type="ECO:0000313" key="17">
    <source>
        <dbReference type="Proteomes" id="UP000594688"/>
    </source>
</evidence>
<dbReference type="InterPro" id="IPR047112">
    <property type="entry name" value="RecG/Mfd"/>
</dbReference>
<dbReference type="GO" id="GO:0005524">
    <property type="term" value="F:ATP binding"/>
    <property type="evidence" value="ECO:0007669"/>
    <property type="project" value="UniProtKB-UniRule"/>
</dbReference>
<evidence type="ECO:0000256" key="7">
    <source>
        <dbReference type="ARBA" id="ARBA00022840"/>
    </source>
</evidence>
<dbReference type="GO" id="GO:0006355">
    <property type="term" value="P:regulation of DNA-templated transcription"/>
    <property type="evidence" value="ECO:0007669"/>
    <property type="project" value="UniProtKB-UniRule"/>
</dbReference>
<dbReference type="GO" id="GO:0005737">
    <property type="term" value="C:cytoplasm"/>
    <property type="evidence" value="ECO:0007669"/>
    <property type="project" value="UniProtKB-SubCell"/>
</dbReference>
<dbReference type="InterPro" id="IPR027417">
    <property type="entry name" value="P-loop_NTPase"/>
</dbReference>
<keyword evidence="6" id="KW-0347">Helicase</keyword>
<evidence type="ECO:0000256" key="10">
    <source>
        <dbReference type="ARBA" id="ARBA00061104"/>
    </source>
</evidence>
<evidence type="ECO:0000256" key="3">
    <source>
        <dbReference type="ARBA" id="ARBA00022741"/>
    </source>
</evidence>
<dbReference type="Gene3D" id="3.30.2060.10">
    <property type="entry name" value="Penicillin-binding protein 1b domain"/>
    <property type="match status" value="1"/>
</dbReference>
<sequence length="1145" mass="130441">MNSSVTSKEIFKDKHLERLSRLIEGDQLELTLEGLTGSSQGLFLAQFWNAFRRPLTIIAPDTLHAENLLGDLRFFLKHHKLRQQPRLFPSWELLPYEPLSPLSEVSGERIDLLYKLGTGQCPILILTVEAALQKLIPRSLLDQMTYSLKVGDTADRELLEICLSENGYERTGLVETRNQFGIRGDILDVFLPSHNHPVRVEFFGDEIESIRHFDVTSQISIEEIQSIDILPVHEIVLNKNQVDSRIEKLREEADLRGIQPNRIEELTEKINCLKSFTGMEWLAPYFSERMESIFDYLPDSTVLVMQEPDIVKEKSDQFCGLVEEEFDRSISRNDMVAPPEQLFLNTDVLFENFRKKPVLNMAALKLHDDEQSAVVAFDIKSVPALYNHFDAFADSARQWQEEDQKVTVAAPTKGHVSRINELVLDKHLSVGVESGLIHQGFHWPELGVVFVAEHEIFGRSHKHRHRRRARSTRFAKGFQDLQAGDLLVHVDYGIGRYSKTKELKTGLGSGEFMEILFSGDEKLYIPMDGLASVQKYTGAGDSHPPLSKLGTVAWKRQKKKAKESILKMARELVKVYAERQLSTSHVYKQDPVLMQEFSDSFEYVETEDQISAIEDVLNDLENDKPMDRLICGDVGYGKTEVAMRAAFKVVLDKKQVAVLAPTTILAQQHLNTFRERFRSWPVSIDMVSRFRTPAEQKKTIQKAKEGALDIIIGTHRLLSKDVTFSNLGLLVIDEEQRFGVKHKEHLKKMRASVDILTLTATPIPRTLHFSLMGVRDLSVIETPPSDRLAVKSYIRKFDIQVVRDAILRELDRNGQVFFVHNQIQGIHSIAKLIQDAVPQVRIGVAHGQLQEQMLEKTMRQFLDGELDLLLSTSIIESGLDIPNANTIIINRADRFGLAQLYQLRGRVGRYKHQAYAYFLIPGTSVSDDARKRLEAIEEMSGLGAGFQLATKDLEIRGTGNMLGKNQSGQIATIGFDLYCQMMEETVRELKGEKIETRIETELNLQIRGFIPKDYIPELNERLEFYRRLQMVVHEESLTGIIKEMKDRCGALPEPVEKLKTLIEIRLLCQLLHISNARLNRNQVSFQIEKGTPIDPGKLAPLLGKRLTILGEFQMILTVDVGGWKENARQILDCLKQIRETLDDES</sequence>
<protein>
    <recommendedName>
        <fullName evidence="12 13">Transcription-repair-coupling factor</fullName>
        <shortName evidence="13">TRCF</shortName>
        <ecNumber evidence="13">3.6.4.-</ecNumber>
    </recommendedName>
</protein>
<dbReference type="Gene3D" id="3.90.1150.50">
    <property type="entry name" value="Transcription-repair-coupling factor, D7 domain"/>
    <property type="match status" value="1"/>
</dbReference>
<dbReference type="InterPro" id="IPR004576">
    <property type="entry name" value="Mfd"/>
</dbReference>
<dbReference type="Proteomes" id="UP000594688">
    <property type="component" value="Chromosome"/>
</dbReference>
<dbReference type="GO" id="GO:0003678">
    <property type="term" value="F:DNA helicase activity"/>
    <property type="evidence" value="ECO:0007669"/>
    <property type="project" value="TreeGrafter"/>
</dbReference>
<feature type="domain" description="Helicase ATP-binding" evidence="14">
    <location>
        <begin position="619"/>
        <end position="780"/>
    </location>
</feature>
<dbReference type="Pfam" id="PF00270">
    <property type="entry name" value="DEAD"/>
    <property type="match status" value="1"/>
</dbReference>
<keyword evidence="4 13" id="KW-0227">DNA damage</keyword>
<dbReference type="Gene3D" id="2.40.10.170">
    <property type="match status" value="1"/>
</dbReference>
<dbReference type="InterPro" id="IPR036101">
    <property type="entry name" value="CarD-like/TRCF_RID_sf"/>
</dbReference>
<reference evidence="16 17" key="1">
    <citation type="submission" date="2020-02" db="EMBL/GenBank/DDBJ databases">
        <title>Genomic and physiological characterization of two novel Nitrospinaceae genera.</title>
        <authorList>
            <person name="Mueller A.J."/>
            <person name="Jung M.-Y."/>
            <person name="Strachan C.R."/>
            <person name="Herbold C.W."/>
            <person name="Kirkegaard R.H."/>
            <person name="Daims H."/>
        </authorList>
    </citation>
    <scope>NUCLEOTIDE SEQUENCE [LARGE SCALE GENOMIC DNA]</scope>
    <source>
        <strain evidence="16">EB</strain>
    </source>
</reference>
<keyword evidence="2 13" id="KW-0963">Cytoplasm</keyword>
<dbReference type="AlphaFoldDB" id="A0A7T0G1Y4"/>
<dbReference type="InterPro" id="IPR014001">
    <property type="entry name" value="Helicase_ATP-bd"/>
</dbReference>
<keyword evidence="5 13" id="KW-0378">Hydrolase</keyword>
<dbReference type="FunFam" id="3.40.50.300:FF:000546">
    <property type="entry name" value="Transcription-repair-coupling factor"/>
    <property type="match status" value="1"/>
</dbReference>
<dbReference type="PROSITE" id="PS51192">
    <property type="entry name" value="HELICASE_ATP_BIND_1"/>
    <property type="match status" value="1"/>
</dbReference>
<dbReference type="SUPFAM" id="SSF141259">
    <property type="entry name" value="CarD-like"/>
    <property type="match status" value="1"/>
</dbReference>
<evidence type="ECO:0000256" key="9">
    <source>
        <dbReference type="ARBA" id="ARBA00023204"/>
    </source>
</evidence>
<keyword evidence="9 13" id="KW-0234">DNA repair</keyword>
<name>A0A7T0G1Y4_9BACT</name>
<dbReference type="SMART" id="SM00487">
    <property type="entry name" value="DEXDc"/>
    <property type="match status" value="1"/>
</dbReference>
<dbReference type="Gene3D" id="3.40.50.11180">
    <property type="match status" value="1"/>
</dbReference>
<keyword evidence="7 13" id="KW-0067">ATP-binding</keyword>
<dbReference type="InterPro" id="IPR001650">
    <property type="entry name" value="Helicase_C-like"/>
</dbReference>
<dbReference type="InterPro" id="IPR011545">
    <property type="entry name" value="DEAD/DEAH_box_helicase_dom"/>
</dbReference>
<dbReference type="Pfam" id="PF02559">
    <property type="entry name" value="CarD_TRCF_RID"/>
    <property type="match status" value="1"/>
</dbReference>
<dbReference type="NCBIfam" id="TIGR00580">
    <property type="entry name" value="mfd"/>
    <property type="match status" value="1"/>
</dbReference>
<dbReference type="SUPFAM" id="SSF143517">
    <property type="entry name" value="TRCF domain-like"/>
    <property type="match status" value="1"/>
</dbReference>
<accession>A0A7T0G1Y4</accession>
<dbReference type="InterPro" id="IPR041471">
    <property type="entry name" value="UvrB_inter"/>
</dbReference>
<dbReference type="GO" id="GO:0003684">
    <property type="term" value="F:damaged DNA binding"/>
    <property type="evidence" value="ECO:0007669"/>
    <property type="project" value="InterPro"/>
</dbReference>
<comment type="similarity">
    <text evidence="11 13">In the C-terminal section; belongs to the helicase family. RecG subfamily.</text>
</comment>
<evidence type="ECO:0000256" key="2">
    <source>
        <dbReference type="ARBA" id="ARBA00022490"/>
    </source>
</evidence>
<comment type="subcellular location">
    <subcellularLocation>
        <location evidence="1 13">Cytoplasm</location>
    </subcellularLocation>
</comment>